<dbReference type="AlphaFoldDB" id="A0A4Z0RAB5"/>
<dbReference type="Pfam" id="PF01012">
    <property type="entry name" value="ETF"/>
    <property type="match status" value="1"/>
</dbReference>
<dbReference type="Gene3D" id="3.40.50.620">
    <property type="entry name" value="HUPs"/>
    <property type="match status" value="1"/>
</dbReference>
<dbReference type="GO" id="GO:0009055">
    <property type="term" value="F:electron transfer activity"/>
    <property type="evidence" value="ECO:0007669"/>
    <property type="project" value="InterPro"/>
</dbReference>
<proteinExistence type="inferred from homology"/>
<dbReference type="Pfam" id="PF00766">
    <property type="entry name" value="ETF_alpha"/>
    <property type="match status" value="1"/>
</dbReference>
<feature type="binding site" evidence="3">
    <location>
        <begin position="275"/>
        <end position="282"/>
    </location>
    <ligand>
        <name>FAD</name>
        <dbReference type="ChEBI" id="CHEBI:57692"/>
    </ligand>
</feature>
<dbReference type="OrthoDB" id="9770286at2"/>
<dbReference type="SUPFAM" id="SSF52402">
    <property type="entry name" value="Adenine nucleotide alpha hydrolases-like"/>
    <property type="match status" value="1"/>
</dbReference>
<dbReference type="Gene3D" id="3.40.50.1220">
    <property type="entry name" value="TPP-binding domain"/>
    <property type="match status" value="1"/>
</dbReference>
<feature type="binding site" evidence="3">
    <location>
        <begin position="244"/>
        <end position="245"/>
    </location>
    <ligand>
        <name>FAD</name>
        <dbReference type="ChEBI" id="CHEBI:57692"/>
    </ligand>
</feature>
<accession>A0A4Z0RAB5</accession>
<keyword evidence="6" id="KW-1185">Reference proteome</keyword>
<dbReference type="SUPFAM" id="SSF52467">
    <property type="entry name" value="DHS-like NAD/FAD-binding domain"/>
    <property type="match status" value="1"/>
</dbReference>
<feature type="binding site" evidence="3">
    <location>
        <position position="296"/>
    </location>
    <ligand>
        <name>FAD</name>
        <dbReference type="ChEBI" id="CHEBI:57692"/>
    </ligand>
</feature>
<feature type="binding site" evidence="3">
    <location>
        <begin position="258"/>
        <end position="262"/>
    </location>
    <ligand>
        <name>FAD</name>
        <dbReference type="ChEBI" id="CHEBI:57692"/>
    </ligand>
</feature>
<organism evidence="5 6">
    <name type="scientific">Desulfosporosinus fructosivorans</name>
    <dbReference type="NCBI Taxonomy" id="2018669"/>
    <lineage>
        <taxon>Bacteria</taxon>
        <taxon>Bacillati</taxon>
        <taxon>Bacillota</taxon>
        <taxon>Clostridia</taxon>
        <taxon>Eubacteriales</taxon>
        <taxon>Desulfitobacteriaceae</taxon>
        <taxon>Desulfosporosinus</taxon>
    </lineage>
</organism>
<dbReference type="PANTHER" id="PTHR43153:SF1">
    <property type="entry name" value="ELECTRON TRANSFER FLAVOPROTEIN SUBUNIT ALPHA, MITOCHONDRIAL"/>
    <property type="match status" value="1"/>
</dbReference>
<name>A0A4Z0RAB5_9FIRM</name>
<comment type="similarity">
    <text evidence="1">Belongs to the ETF alpha-subunit/FixB family.</text>
</comment>
<evidence type="ECO:0000256" key="3">
    <source>
        <dbReference type="PIRSR" id="PIRSR000089-1"/>
    </source>
</evidence>
<dbReference type="GO" id="GO:0050660">
    <property type="term" value="F:flavin adenine dinucleotide binding"/>
    <property type="evidence" value="ECO:0007669"/>
    <property type="project" value="InterPro"/>
</dbReference>
<dbReference type="InterPro" id="IPR029035">
    <property type="entry name" value="DHS-like_NAD/FAD-binding_dom"/>
</dbReference>
<evidence type="ECO:0000256" key="1">
    <source>
        <dbReference type="ARBA" id="ARBA00005817"/>
    </source>
</evidence>
<evidence type="ECO:0000259" key="4">
    <source>
        <dbReference type="SMART" id="SM00893"/>
    </source>
</evidence>
<dbReference type="InterPro" id="IPR014730">
    <property type="entry name" value="ETF_a/b_N"/>
</dbReference>
<evidence type="ECO:0000313" key="6">
    <source>
        <dbReference type="Proteomes" id="UP000298460"/>
    </source>
</evidence>
<dbReference type="RefSeq" id="WP_135545764.1">
    <property type="nucleotide sequence ID" value="NZ_SPQQ01000002.1"/>
</dbReference>
<dbReference type="CDD" id="cd01715">
    <property type="entry name" value="ETF_alpha"/>
    <property type="match status" value="1"/>
</dbReference>
<keyword evidence="2" id="KW-0285">Flavoprotein</keyword>
<comment type="cofactor">
    <cofactor evidence="3">
        <name>FAD</name>
        <dbReference type="ChEBI" id="CHEBI:57692"/>
    </cofactor>
    <text evidence="3">Binds 1 FAD per dimer.</text>
</comment>
<reference evidence="5 6" key="1">
    <citation type="submission" date="2019-03" db="EMBL/GenBank/DDBJ databases">
        <title>Draft Genome Sequence of Desulfosporosinus fructosivorans Strain 63.6F, Isolated from Marine Sediment in the Baltic Sea.</title>
        <authorList>
            <person name="Hausmann B."/>
            <person name="Vandieken V."/>
            <person name="Pjevac P."/>
            <person name="Schreck K."/>
            <person name="Herbold C.W."/>
            <person name="Loy A."/>
        </authorList>
    </citation>
    <scope>NUCLEOTIDE SEQUENCE [LARGE SCALE GENOMIC DNA]</scope>
    <source>
        <strain evidence="5 6">63.6F</strain>
    </source>
</reference>
<sequence length="332" mass="35284">MNEYKNVWVFVEYANGKMKNFSLEVLNKGNSLAKEMNGKSVAIIIGNGVENIAQQAAACGADEVILVEGEEYQVYNTDGYTNAMATLIGKYNPSVILFGSTNDAKDLAARVACRVKTGLVADCSAIELNTADKQLIWTRPVLSGRALSKVVCRTKPEMATVRQGVYDRAQADNSKSADIVREEIKTSADQIRTKLVDFVDAGVTGIKLEDADVVVSGGGGLGKAENVKLIQDLADLLGGAVGGSRASVDSEWLPPSAQIGQSGKTVSAKLYFGCGIAGAIQHLAGMSSSKCIVGINRDPDAPFFDIADYCVVGDLVEVLPAFIEQVRQHKAN</sequence>
<gene>
    <name evidence="5" type="ORF">E4K67_07470</name>
</gene>
<dbReference type="PANTHER" id="PTHR43153">
    <property type="entry name" value="ELECTRON TRANSFER FLAVOPROTEIN ALPHA"/>
    <property type="match status" value="1"/>
</dbReference>
<dbReference type="SMART" id="SM00893">
    <property type="entry name" value="ETF"/>
    <property type="match status" value="1"/>
</dbReference>
<dbReference type="InterPro" id="IPR001308">
    <property type="entry name" value="ETF_a/FixB"/>
</dbReference>
<evidence type="ECO:0000313" key="5">
    <source>
        <dbReference type="EMBL" id="TGE39269.1"/>
    </source>
</evidence>
<comment type="caution">
    <text evidence="5">The sequence shown here is derived from an EMBL/GenBank/DDBJ whole genome shotgun (WGS) entry which is preliminary data.</text>
</comment>
<dbReference type="EMBL" id="SPQQ01000002">
    <property type="protein sequence ID" value="TGE39269.1"/>
    <property type="molecule type" value="Genomic_DNA"/>
</dbReference>
<evidence type="ECO:0000256" key="2">
    <source>
        <dbReference type="ARBA" id="ARBA00022630"/>
    </source>
</evidence>
<dbReference type="InterPro" id="IPR033947">
    <property type="entry name" value="ETF_alpha_N"/>
</dbReference>
<dbReference type="GO" id="GO:0033539">
    <property type="term" value="P:fatty acid beta-oxidation using acyl-CoA dehydrogenase"/>
    <property type="evidence" value="ECO:0007669"/>
    <property type="project" value="TreeGrafter"/>
</dbReference>
<dbReference type="InterPro" id="IPR014731">
    <property type="entry name" value="ETF_asu_C"/>
</dbReference>
<protein>
    <submittedName>
        <fullName evidence="5">Electron transfer flavoprotein subunit alpha/FixB family protein</fullName>
    </submittedName>
</protein>
<dbReference type="InterPro" id="IPR014729">
    <property type="entry name" value="Rossmann-like_a/b/a_fold"/>
</dbReference>
<feature type="domain" description="Electron transfer flavoprotein alpha/beta-subunit N-terminal" evidence="4">
    <location>
        <begin position="7"/>
        <end position="195"/>
    </location>
</feature>
<keyword evidence="3" id="KW-0274">FAD</keyword>
<dbReference type="Proteomes" id="UP000298460">
    <property type="component" value="Unassembled WGS sequence"/>
</dbReference>
<dbReference type="PIRSF" id="PIRSF000089">
    <property type="entry name" value="Electra_flavoP_a"/>
    <property type="match status" value="1"/>
</dbReference>